<dbReference type="Pfam" id="PF04542">
    <property type="entry name" value="Sigma70_r2"/>
    <property type="match status" value="1"/>
</dbReference>
<dbReference type="STRING" id="1183438.GKIL_0562"/>
<sequence>MAGSLAPHREQSLDSLALALQSAQHRLAVWEAEHSSHRLPGWSSQTKERTTLLAARSAALQTLYTQINPPLEHFLRVRRWQFSRSGSVEDLRNQIWLALLDRIGGFDPERGTFSAWFYSYVVLLVLGRAKRENARQGTRLRPLADSELSDACGCERLDFPAECAKILHTTLAALPVRWRAIVLGLYYCEVPKKQKELAAELGITPAAVNQTKAKALAQLRSALSAADCEP</sequence>
<evidence type="ECO:0000259" key="5">
    <source>
        <dbReference type="Pfam" id="PF04542"/>
    </source>
</evidence>
<dbReference type="Gene3D" id="1.10.1740.10">
    <property type="match status" value="1"/>
</dbReference>
<dbReference type="Gene3D" id="1.20.140.160">
    <property type="match status" value="1"/>
</dbReference>
<dbReference type="GO" id="GO:0016987">
    <property type="term" value="F:sigma factor activity"/>
    <property type="evidence" value="ECO:0007669"/>
    <property type="project" value="UniProtKB-KW"/>
</dbReference>
<keyword evidence="2" id="KW-0731">Sigma factor</keyword>
<dbReference type="OrthoDB" id="9780326at2"/>
<dbReference type="AlphaFoldDB" id="U5QDA5"/>
<keyword evidence="7" id="KW-1185">Reference proteome</keyword>
<protein>
    <submittedName>
        <fullName evidence="6">RNA polymerase sigma factor</fullName>
    </submittedName>
</protein>
<dbReference type="SUPFAM" id="SSF88659">
    <property type="entry name" value="Sigma3 and sigma4 domains of RNA polymerase sigma factors"/>
    <property type="match status" value="1"/>
</dbReference>
<dbReference type="PANTHER" id="PTHR30385">
    <property type="entry name" value="SIGMA FACTOR F FLAGELLAR"/>
    <property type="match status" value="1"/>
</dbReference>
<dbReference type="RefSeq" id="WP_023171842.1">
    <property type="nucleotide sequence ID" value="NC_022600.1"/>
</dbReference>
<gene>
    <name evidence="6" type="ORF">GKIL_0562</name>
</gene>
<evidence type="ECO:0000313" key="6">
    <source>
        <dbReference type="EMBL" id="AGY56808.1"/>
    </source>
</evidence>
<dbReference type="GO" id="GO:0003677">
    <property type="term" value="F:DNA binding"/>
    <property type="evidence" value="ECO:0007669"/>
    <property type="project" value="UniProtKB-KW"/>
</dbReference>
<reference evidence="6 7" key="1">
    <citation type="journal article" date="2013" name="PLoS ONE">
        <title>Cultivation and Complete Genome Sequencing of Gloeobacter kilaueensis sp. nov., from a Lava Cave in Kilauea Caldera, Hawai'i.</title>
        <authorList>
            <person name="Saw J.H."/>
            <person name="Schatz M."/>
            <person name="Brown M.V."/>
            <person name="Kunkel D.D."/>
            <person name="Foster J.S."/>
            <person name="Shick H."/>
            <person name="Christensen S."/>
            <person name="Hou S."/>
            <person name="Wan X."/>
            <person name="Donachie S.P."/>
        </authorList>
    </citation>
    <scope>NUCLEOTIDE SEQUENCE [LARGE SCALE GENOMIC DNA]</scope>
    <source>
        <strain evidence="7">JS</strain>
    </source>
</reference>
<evidence type="ECO:0000313" key="7">
    <source>
        <dbReference type="Proteomes" id="UP000017396"/>
    </source>
</evidence>
<evidence type="ECO:0000256" key="2">
    <source>
        <dbReference type="ARBA" id="ARBA00023082"/>
    </source>
</evidence>
<dbReference type="HOGENOM" id="CLU_1203452_0_0_3"/>
<dbReference type="InterPro" id="IPR013325">
    <property type="entry name" value="RNA_pol_sigma_r2"/>
</dbReference>
<dbReference type="PANTHER" id="PTHR30385:SF4">
    <property type="entry name" value="RNA POLYMERASE SIGMA-E FACTOR"/>
    <property type="match status" value="1"/>
</dbReference>
<dbReference type="KEGG" id="glj:GKIL_0562"/>
<feature type="domain" description="RNA polymerase sigma-70 region 2" evidence="5">
    <location>
        <begin position="78"/>
        <end position="131"/>
    </location>
</feature>
<dbReference type="NCBIfam" id="TIGR02937">
    <property type="entry name" value="sigma70-ECF"/>
    <property type="match status" value="1"/>
</dbReference>
<keyword evidence="1" id="KW-0805">Transcription regulation</keyword>
<dbReference type="GO" id="GO:0006352">
    <property type="term" value="P:DNA-templated transcription initiation"/>
    <property type="evidence" value="ECO:0007669"/>
    <property type="project" value="InterPro"/>
</dbReference>
<dbReference type="SUPFAM" id="SSF88946">
    <property type="entry name" value="Sigma2 domain of RNA polymerase sigma factors"/>
    <property type="match status" value="1"/>
</dbReference>
<evidence type="ECO:0000256" key="4">
    <source>
        <dbReference type="ARBA" id="ARBA00023163"/>
    </source>
</evidence>
<organism evidence="6 7">
    <name type="scientific">Gloeobacter kilaueensis (strain ATCC BAA-2537 / CCAP 1431/1 / ULC 316 / JS1)</name>
    <dbReference type="NCBI Taxonomy" id="1183438"/>
    <lineage>
        <taxon>Bacteria</taxon>
        <taxon>Bacillati</taxon>
        <taxon>Cyanobacteriota</taxon>
        <taxon>Cyanophyceae</taxon>
        <taxon>Gloeobacterales</taxon>
        <taxon>Gloeobacteraceae</taxon>
        <taxon>Gloeobacter</taxon>
    </lineage>
</organism>
<dbReference type="Proteomes" id="UP000017396">
    <property type="component" value="Chromosome"/>
</dbReference>
<keyword evidence="4" id="KW-0804">Transcription</keyword>
<name>U5QDA5_GLOK1</name>
<proteinExistence type="predicted"/>
<keyword evidence="3" id="KW-0238">DNA-binding</keyword>
<dbReference type="EMBL" id="CP003587">
    <property type="protein sequence ID" value="AGY56808.1"/>
    <property type="molecule type" value="Genomic_DNA"/>
</dbReference>
<dbReference type="InterPro" id="IPR013324">
    <property type="entry name" value="RNA_pol_sigma_r3/r4-like"/>
</dbReference>
<dbReference type="InterPro" id="IPR014284">
    <property type="entry name" value="RNA_pol_sigma-70_dom"/>
</dbReference>
<evidence type="ECO:0000256" key="3">
    <source>
        <dbReference type="ARBA" id="ARBA00023125"/>
    </source>
</evidence>
<evidence type="ECO:0000256" key="1">
    <source>
        <dbReference type="ARBA" id="ARBA00023015"/>
    </source>
</evidence>
<dbReference type="InterPro" id="IPR007627">
    <property type="entry name" value="RNA_pol_sigma70_r2"/>
</dbReference>
<accession>U5QDA5</accession>